<dbReference type="InterPro" id="IPR002563">
    <property type="entry name" value="Flavin_Rdtase-like_dom"/>
</dbReference>
<comment type="similarity">
    <text evidence="3">Belongs to the flavoredoxin family.</text>
</comment>
<evidence type="ECO:0000256" key="3">
    <source>
        <dbReference type="ARBA" id="ARBA00038054"/>
    </source>
</evidence>
<sequence>MRKNFGAKPLSYPQPVLIVAAYDENGMPNAMNAAWGGISDSEEISMCLSSGHKTVKDILKTGAFTVSMADTAHVAECDYLGIVSGNRVPDKLAKSGFHTTKSAFVNAPLIDELPIALECRLKDYNPETGMMRGEIVNVSVDERVLDKNGNVDPAKAAPITFDPFNNTYLKLGEKVGNAFSDGKRIKLLPRQELTSIS</sequence>
<reference evidence="5" key="1">
    <citation type="submission" date="2020-10" db="EMBL/GenBank/DDBJ databases">
        <authorList>
            <person name="Gilroy R."/>
        </authorList>
    </citation>
    <scope>NUCLEOTIDE SEQUENCE</scope>
    <source>
        <strain evidence="5">10037</strain>
    </source>
</reference>
<dbReference type="AlphaFoldDB" id="A0A9D9I1T3"/>
<proteinExistence type="inferred from homology"/>
<gene>
    <name evidence="5" type="ORF">IAB93_00230</name>
</gene>
<evidence type="ECO:0000256" key="2">
    <source>
        <dbReference type="ARBA" id="ARBA00022630"/>
    </source>
</evidence>
<dbReference type="InterPro" id="IPR052174">
    <property type="entry name" value="Flavoredoxin"/>
</dbReference>
<protein>
    <submittedName>
        <fullName evidence="5">Flavin reductase family protein</fullName>
    </submittedName>
</protein>
<reference evidence="5" key="2">
    <citation type="journal article" date="2021" name="PeerJ">
        <title>Extensive microbial diversity within the chicken gut microbiome revealed by metagenomics and culture.</title>
        <authorList>
            <person name="Gilroy R."/>
            <person name="Ravi A."/>
            <person name="Getino M."/>
            <person name="Pursley I."/>
            <person name="Horton D.L."/>
            <person name="Alikhan N.F."/>
            <person name="Baker D."/>
            <person name="Gharbi K."/>
            <person name="Hall N."/>
            <person name="Watson M."/>
            <person name="Adriaenssens E.M."/>
            <person name="Foster-Nyarko E."/>
            <person name="Jarju S."/>
            <person name="Secka A."/>
            <person name="Antonio M."/>
            <person name="Oren A."/>
            <person name="Chaudhuri R.R."/>
            <person name="La Ragione R."/>
            <person name="Hildebrand F."/>
            <person name="Pallen M.J."/>
        </authorList>
    </citation>
    <scope>NUCLEOTIDE SEQUENCE</scope>
    <source>
        <strain evidence="5">10037</strain>
    </source>
</reference>
<dbReference type="InterPro" id="IPR012349">
    <property type="entry name" value="Split_barrel_FMN-bd"/>
</dbReference>
<dbReference type="PANTHER" id="PTHR43567:SF1">
    <property type="entry name" value="FLAVOREDOXIN"/>
    <property type="match status" value="1"/>
</dbReference>
<dbReference type="GO" id="GO:0016646">
    <property type="term" value="F:oxidoreductase activity, acting on the CH-NH group of donors, NAD or NADP as acceptor"/>
    <property type="evidence" value="ECO:0007669"/>
    <property type="project" value="UniProtKB-ARBA"/>
</dbReference>
<evidence type="ECO:0000259" key="4">
    <source>
        <dbReference type="SMART" id="SM00903"/>
    </source>
</evidence>
<dbReference type="Proteomes" id="UP000823597">
    <property type="component" value="Unassembled WGS sequence"/>
</dbReference>
<name>A0A9D9I1T3_9BACT</name>
<dbReference type="EMBL" id="JADIME010000002">
    <property type="protein sequence ID" value="MBO8464406.1"/>
    <property type="molecule type" value="Genomic_DNA"/>
</dbReference>
<dbReference type="Gene3D" id="2.30.110.10">
    <property type="entry name" value="Electron Transport, Fmn-binding Protein, Chain A"/>
    <property type="match status" value="1"/>
</dbReference>
<evidence type="ECO:0000313" key="5">
    <source>
        <dbReference type="EMBL" id="MBO8464406.1"/>
    </source>
</evidence>
<keyword evidence="2" id="KW-0285">Flavoprotein</keyword>
<organism evidence="5 6">
    <name type="scientific">Candidatus Merdivivens pullistercoris</name>
    <dbReference type="NCBI Taxonomy" id="2840873"/>
    <lineage>
        <taxon>Bacteria</taxon>
        <taxon>Pseudomonadati</taxon>
        <taxon>Bacteroidota</taxon>
        <taxon>Bacteroidia</taxon>
        <taxon>Bacteroidales</taxon>
        <taxon>Muribaculaceae</taxon>
        <taxon>Muribaculaceae incertae sedis</taxon>
        <taxon>Candidatus Merdivivens</taxon>
    </lineage>
</organism>
<evidence type="ECO:0000313" key="6">
    <source>
        <dbReference type="Proteomes" id="UP000823597"/>
    </source>
</evidence>
<dbReference type="GO" id="GO:0010181">
    <property type="term" value="F:FMN binding"/>
    <property type="evidence" value="ECO:0007669"/>
    <property type="project" value="InterPro"/>
</dbReference>
<dbReference type="SUPFAM" id="SSF50475">
    <property type="entry name" value="FMN-binding split barrel"/>
    <property type="match status" value="1"/>
</dbReference>
<dbReference type="Pfam" id="PF01613">
    <property type="entry name" value="Flavin_Reduct"/>
    <property type="match status" value="1"/>
</dbReference>
<dbReference type="SMART" id="SM00903">
    <property type="entry name" value="Flavin_Reduct"/>
    <property type="match status" value="1"/>
</dbReference>
<accession>A0A9D9I1T3</accession>
<evidence type="ECO:0000256" key="1">
    <source>
        <dbReference type="ARBA" id="ARBA00001917"/>
    </source>
</evidence>
<comment type="cofactor">
    <cofactor evidence="1">
        <name>FMN</name>
        <dbReference type="ChEBI" id="CHEBI:58210"/>
    </cofactor>
</comment>
<comment type="caution">
    <text evidence="5">The sequence shown here is derived from an EMBL/GenBank/DDBJ whole genome shotgun (WGS) entry which is preliminary data.</text>
</comment>
<feature type="domain" description="Flavin reductase like" evidence="4">
    <location>
        <begin position="10"/>
        <end position="150"/>
    </location>
</feature>
<dbReference type="PANTHER" id="PTHR43567">
    <property type="entry name" value="FLAVOREDOXIN-RELATED-RELATED"/>
    <property type="match status" value="1"/>
</dbReference>